<keyword evidence="9" id="KW-1185">Reference proteome</keyword>
<feature type="domain" description="C2H2-type" evidence="7">
    <location>
        <begin position="408"/>
        <end position="437"/>
    </location>
</feature>
<keyword evidence="2" id="KW-0677">Repeat</keyword>
<evidence type="ECO:0000256" key="3">
    <source>
        <dbReference type="ARBA" id="ARBA00022771"/>
    </source>
</evidence>
<name>A0A6H5I6Y3_9HYME</name>
<evidence type="ECO:0000259" key="7">
    <source>
        <dbReference type="PROSITE" id="PS50157"/>
    </source>
</evidence>
<evidence type="ECO:0000313" key="8">
    <source>
        <dbReference type="EMBL" id="CAB0033143.1"/>
    </source>
</evidence>
<evidence type="ECO:0000256" key="1">
    <source>
        <dbReference type="ARBA" id="ARBA00022723"/>
    </source>
</evidence>
<organism evidence="8 9">
    <name type="scientific">Trichogramma brassicae</name>
    <dbReference type="NCBI Taxonomy" id="86971"/>
    <lineage>
        <taxon>Eukaryota</taxon>
        <taxon>Metazoa</taxon>
        <taxon>Ecdysozoa</taxon>
        <taxon>Arthropoda</taxon>
        <taxon>Hexapoda</taxon>
        <taxon>Insecta</taxon>
        <taxon>Pterygota</taxon>
        <taxon>Neoptera</taxon>
        <taxon>Endopterygota</taxon>
        <taxon>Hymenoptera</taxon>
        <taxon>Apocrita</taxon>
        <taxon>Proctotrupomorpha</taxon>
        <taxon>Chalcidoidea</taxon>
        <taxon>Trichogrammatidae</taxon>
        <taxon>Trichogramma</taxon>
    </lineage>
</organism>
<feature type="domain" description="C2H2-type" evidence="7">
    <location>
        <begin position="214"/>
        <end position="242"/>
    </location>
</feature>
<dbReference type="InterPro" id="IPR036236">
    <property type="entry name" value="Znf_C2H2_sf"/>
</dbReference>
<dbReference type="GO" id="GO:0000981">
    <property type="term" value="F:DNA-binding transcription factor activity, RNA polymerase II-specific"/>
    <property type="evidence" value="ECO:0007669"/>
    <property type="project" value="TreeGrafter"/>
</dbReference>
<feature type="domain" description="C2H2-type" evidence="7">
    <location>
        <begin position="464"/>
        <end position="492"/>
    </location>
</feature>
<dbReference type="FunFam" id="3.30.160.60:FF:000100">
    <property type="entry name" value="Zinc finger 45-like"/>
    <property type="match status" value="2"/>
</dbReference>
<evidence type="ECO:0000313" key="9">
    <source>
        <dbReference type="Proteomes" id="UP000479190"/>
    </source>
</evidence>
<evidence type="ECO:0000256" key="2">
    <source>
        <dbReference type="ARBA" id="ARBA00022737"/>
    </source>
</evidence>
<feature type="domain" description="C2H2-type" evidence="7">
    <location>
        <begin position="270"/>
        <end position="298"/>
    </location>
</feature>
<protein>
    <recommendedName>
        <fullName evidence="7">C2H2-type domain-containing protein</fullName>
    </recommendedName>
</protein>
<dbReference type="PANTHER" id="PTHR24408">
    <property type="entry name" value="ZINC FINGER PROTEIN"/>
    <property type="match status" value="1"/>
</dbReference>
<accession>A0A6H5I6Y3</accession>
<dbReference type="Gene3D" id="3.30.160.60">
    <property type="entry name" value="Classic Zinc Finger"/>
    <property type="match status" value="12"/>
</dbReference>
<keyword evidence="3 5" id="KW-0863">Zinc-finger</keyword>
<keyword evidence="1" id="KW-0479">Metal-binding</keyword>
<feature type="domain" description="C2H2-type" evidence="7">
    <location>
        <begin position="492"/>
        <end position="520"/>
    </location>
</feature>
<evidence type="ECO:0000256" key="4">
    <source>
        <dbReference type="ARBA" id="ARBA00022833"/>
    </source>
</evidence>
<feature type="domain" description="C2H2-type" evidence="7">
    <location>
        <begin position="520"/>
        <end position="548"/>
    </location>
</feature>
<dbReference type="PROSITE" id="PS50157">
    <property type="entry name" value="ZINC_FINGER_C2H2_2"/>
    <property type="match status" value="13"/>
</dbReference>
<dbReference type="Proteomes" id="UP000479190">
    <property type="component" value="Unassembled WGS sequence"/>
</dbReference>
<dbReference type="AlphaFoldDB" id="A0A6H5I6Y3"/>
<dbReference type="GO" id="GO:0005634">
    <property type="term" value="C:nucleus"/>
    <property type="evidence" value="ECO:0007669"/>
    <property type="project" value="TreeGrafter"/>
</dbReference>
<feature type="domain" description="C2H2-type" evidence="7">
    <location>
        <begin position="380"/>
        <end position="408"/>
    </location>
</feature>
<feature type="domain" description="C2H2-type" evidence="7">
    <location>
        <begin position="352"/>
        <end position="375"/>
    </location>
</feature>
<dbReference type="GO" id="GO:0043565">
    <property type="term" value="F:sequence-specific DNA binding"/>
    <property type="evidence" value="ECO:0007669"/>
    <property type="project" value="TreeGrafter"/>
</dbReference>
<feature type="compositionally biased region" description="Polar residues" evidence="6">
    <location>
        <begin position="621"/>
        <end position="631"/>
    </location>
</feature>
<sequence length="864" mass="99541">MRPVRLPKIIFSTFVYCLLVGEQVRLYSKFLFTPVAGKVFTTFVYCFGINEIQKFEQNHDYELDDDLHVEFECQDVKIDVNSSVIRKIDDCSQRYSQDTIKIETAGVVKEELVADDSEDLNANVEGELGQRHKIAKEVNRGNKLRTNIDVANNSIARACDKREKTFMRKRPLEVHPNSVHDDITHPCHICGKSFGQKSYLKIHTNRLHNNFKHYQCDDCQKLFTTKADLKIHVDSVHHKIRHGCDTCGKSFRQKVHLKVHIESVHRKIRHPCDICQKTFAHKRSLKKHIETVHNGVTHECDICGNDFKRRCDLKTQLMHHKIRHACDMCEKTYSDKSSLKKHIDSVHHKIMHPCNKCQKTFSERGSLKRHIDSVHKRVGHACTICQKTFSDKSNLKAHIKAIHSGASHACDICGNVFKRRGILKTHVNFVHHKITHPCDICQKTFTQKRNLKIHIDFVHNKITHPCNKCQKTFSDKSNLKAHIRAIHNGVRHECDICGKIFSLKGNLKKHIDSVHNGVSHACDICGNVFKRRSDLKIHVDSVHHNIRHGCDTCGKSFRQKVHLKVHIDSVHRDYYEFDMRRATSEKKRKKIDRNKDVVYYIRGCIKFRTAIVIPCSNSTCGPSHTQWQSGRPRSGRLPGERSGLSRAQHLRGWTSDATDRDHRGSLRHRWRGQNSAHEAASVYRRDGSDLAARGHQASRQDLHLQAFRAQRDERTLLSQGQYRLAEGNREFFFIDINENDSEADSIHLQLKHPASNAARFLYVDESPPTVDSPQPQQGLVAGFGATRVELVRDRDTGEEYWRGDANTQLRSMRQTTLRDRTCQRTYGLGAHDHAVFCAQVPPYGLRVPKGVCMVKRDGRFFIFI</sequence>
<feature type="domain" description="C2H2-type" evidence="7">
    <location>
        <begin position="548"/>
        <end position="576"/>
    </location>
</feature>
<dbReference type="GO" id="GO:0008270">
    <property type="term" value="F:zinc ion binding"/>
    <property type="evidence" value="ECO:0007669"/>
    <property type="project" value="UniProtKB-KW"/>
</dbReference>
<evidence type="ECO:0000256" key="6">
    <source>
        <dbReference type="SAM" id="MobiDB-lite"/>
    </source>
</evidence>
<dbReference type="EMBL" id="CADCXV010000699">
    <property type="protein sequence ID" value="CAB0033143.1"/>
    <property type="molecule type" value="Genomic_DNA"/>
</dbReference>
<reference evidence="8 9" key="1">
    <citation type="submission" date="2020-02" db="EMBL/GenBank/DDBJ databases">
        <authorList>
            <person name="Ferguson B K."/>
        </authorList>
    </citation>
    <scope>NUCLEOTIDE SEQUENCE [LARGE SCALE GENOMIC DNA]</scope>
</reference>
<dbReference type="PANTHER" id="PTHR24408:SF58">
    <property type="entry name" value="TRANSCRIPTION FACTOR (TFIIIA), PUTATIVE (AFU_ORTHOLOGUE AFUA_1G05150)-RELATED"/>
    <property type="match status" value="1"/>
</dbReference>
<feature type="region of interest" description="Disordered" evidence="6">
    <location>
        <begin position="621"/>
        <end position="647"/>
    </location>
</feature>
<gene>
    <name evidence="8" type="ORF">TBRA_LOCUS5063</name>
</gene>
<evidence type="ECO:0000256" key="5">
    <source>
        <dbReference type="PROSITE-ProRule" id="PRU00042"/>
    </source>
</evidence>
<dbReference type="PROSITE" id="PS00028">
    <property type="entry name" value="ZINC_FINGER_C2H2_1"/>
    <property type="match status" value="12"/>
</dbReference>
<dbReference type="SMART" id="SM00355">
    <property type="entry name" value="ZnF_C2H2"/>
    <property type="match status" value="14"/>
</dbReference>
<feature type="domain" description="C2H2-type" evidence="7">
    <location>
        <begin position="324"/>
        <end position="347"/>
    </location>
</feature>
<dbReference type="InterPro" id="IPR013087">
    <property type="entry name" value="Znf_C2H2_type"/>
</dbReference>
<feature type="domain" description="C2H2-type" evidence="7">
    <location>
        <begin position="242"/>
        <end position="270"/>
    </location>
</feature>
<dbReference type="SUPFAM" id="SSF57667">
    <property type="entry name" value="beta-beta-alpha zinc fingers"/>
    <property type="match status" value="7"/>
</dbReference>
<feature type="domain" description="C2H2-type" evidence="7">
    <location>
        <begin position="185"/>
        <end position="213"/>
    </location>
</feature>
<keyword evidence="4" id="KW-0862">Zinc</keyword>
<dbReference type="OrthoDB" id="6077919at2759"/>
<dbReference type="Pfam" id="PF00096">
    <property type="entry name" value="zf-C2H2"/>
    <property type="match status" value="12"/>
</dbReference>
<feature type="domain" description="C2H2-type" evidence="7">
    <location>
        <begin position="436"/>
        <end position="459"/>
    </location>
</feature>
<proteinExistence type="predicted"/>